<sequence length="222" mass="24522">MKQPERFEDTFIGGLDAMLRTEISAAMGGDKAAVDELVDRITLKVCENFGGQQPYIGIGHQFRLNRIYHAIYEAFDGENYRELSARHGLSERHLRNVIEGVRKTRREAQGAADAVQALAAGASGRSAIRVWVRCRRGIYYARFPNGEEATSRFSALAAVQRLAEKTWPAGTFEVSKEVDAEPGEDVEVVITLKDSAAGIETNTVPTPPTMEEEDTQCTQSKT</sequence>
<dbReference type="InterPro" id="IPR009057">
    <property type="entry name" value="Homeodomain-like_sf"/>
</dbReference>
<gene>
    <name evidence="3" type="ORF">C665_10042</name>
</gene>
<evidence type="ECO:0000313" key="4">
    <source>
        <dbReference type="Proteomes" id="UP000013042"/>
    </source>
</evidence>
<accession>N6YTP0</accession>
<protein>
    <submittedName>
        <fullName evidence="3">Mu-like phage C protein, positive regulator of late transcription</fullName>
    </submittedName>
</protein>
<name>N6YTP0_THASP</name>
<dbReference type="Pfam" id="PF08765">
    <property type="entry name" value="Mor"/>
    <property type="match status" value="1"/>
</dbReference>
<feature type="domain" description="Mor transcription activator" evidence="2">
    <location>
        <begin position="15"/>
        <end position="107"/>
    </location>
</feature>
<proteinExistence type="predicted"/>
<comment type="caution">
    <text evidence="3">The sequence shown here is derived from an EMBL/GenBank/DDBJ whole genome shotgun (WGS) entry which is preliminary data.</text>
</comment>
<dbReference type="Proteomes" id="UP000013042">
    <property type="component" value="Unassembled WGS sequence"/>
</dbReference>
<dbReference type="SUPFAM" id="SSF46689">
    <property type="entry name" value="Homeodomain-like"/>
    <property type="match status" value="1"/>
</dbReference>
<dbReference type="InterPro" id="IPR014875">
    <property type="entry name" value="Mor_transcription_activator"/>
</dbReference>
<evidence type="ECO:0000259" key="2">
    <source>
        <dbReference type="Pfam" id="PF08765"/>
    </source>
</evidence>
<reference evidence="3 4" key="1">
    <citation type="submission" date="2012-09" db="EMBL/GenBank/DDBJ databases">
        <title>Draft Genome Sequences of 6 Strains from Genus Thauera.</title>
        <authorList>
            <person name="Liu B."/>
            <person name="Shapleigh J.P."/>
            <person name="Frostegard A.H."/>
        </authorList>
    </citation>
    <scope>NUCLEOTIDE SEQUENCE [LARGE SCALE GENOMIC DNA]</scope>
    <source>
        <strain evidence="3 4">S2</strain>
    </source>
</reference>
<dbReference type="RefSeq" id="WP_004307541.1">
    <property type="nucleotide sequence ID" value="NZ_AMXD01000052.1"/>
</dbReference>
<feature type="region of interest" description="Disordered" evidence="1">
    <location>
        <begin position="198"/>
        <end position="222"/>
    </location>
</feature>
<dbReference type="Gene3D" id="1.10.10.60">
    <property type="entry name" value="Homeodomain-like"/>
    <property type="match status" value="1"/>
</dbReference>
<dbReference type="EMBL" id="AMXD01000052">
    <property type="protein sequence ID" value="ENO85543.1"/>
    <property type="molecule type" value="Genomic_DNA"/>
</dbReference>
<evidence type="ECO:0000313" key="3">
    <source>
        <dbReference type="EMBL" id="ENO85543.1"/>
    </source>
</evidence>
<organism evidence="3 4">
    <name type="scientific">Thauera aminoaromatica S2</name>
    <dbReference type="NCBI Taxonomy" id="1234381"/>
    <lineage>
        <taxon>Bacteria</taxon>
        <taxon>Pseudomonadati</taxon>
        <taxon>Pseudomonadota</taxon>
        <taxon>Betaproteobacteria</taxon>
        <taxon>Rhodocyclales</taxon>
        <taxon>Zoogloeaceae</taxon>
        <taxon>Thauera</taxon>
    </lineage>
</organism>
<dbReference type="AlphaFoldDB" id="N6YTP0"/>
<evidence type="ECO:0000256" key="1">
    <source>
        <dbReference type="SAM" id="MobiDB-lite"/>
    </source>
</evidence>